<accession>A0AAV3Y7S8</accession>
<feature type="compositionally biased region" description="Basic and acidic residues" evidence="1">
    <location>
        <begin position="259"/>
        <end position="268"/>
    </location>
</feature>
<feature type="compositionally biased region" description="Basic and acidic residues" evidence="1">
    <location>
        <begin position="157"/>
        <end position="188"/>
    </location>
</feature>
<proteinExistence type="predicted"/>
<evidence type="ECO:0000313" key="2">
    <source>
        <dbReference type="EMBL" id="GFN78973.1"/>
    </source>
</evidence>
<evidence type="ECO:0000313" key="3">
    <source>
        <dbReference type="Proteomes" id="UP000735302"/>
    </source>
</evidence>
<name>A0AAV3Y7S8_9GAST</name>
<gene>
    <name evidence="2" type="ORF">PoB_000547900</name>
</gene>
<feature type="region of interest" description="Disordered" evidence="1">
    <location>
        <begin position="153"/>
        <end position="188"/>
    </location>
</feature>
<dbReference type="Proteomes" id="UP000735302">
    <property type="component" value="Unassembled WGS sequence"/>
</dbReference>
<dbReference type="AlphaFoldDB" id="A0AAV3Y7S8"/>
<evidence type="ECO:0000256" key="1">
    <source>
        <dbReference type="SAM" id="MobiDB-lite"/>
    </source>
</evidence>
<organism evidence="2 3">
    <name type="scientific">Plakobranchus ocellatus</name>
    <dbReference type="NCBI Taxonomy" id="259542"/>
    <lineage>
        <taxon>Eukaryota</taxon>
        <taxon>Metazoa</taxon>
        <taxon>Spiralia</taxon>
        <taxon>Lophotrochozoa</taxon>
        <taxon>Mollusca</taxon>
        <taxon>Gastropoda</taxon>
        <taxon>Heterobranchia</taxon>
        <taxon>Euthyneura</taxon>
        <taxon>Panpulmonata</taxon>
        <taxon>Sacoglossa</taxon>
        <taxon>Placobranchoidea</taxon>
        <taxon>Plakobranchidae</taxon>
        <taxon>Plakobranchus</taxon>
    </lineage>
</organism>
<sequence length="367" mass="42707">MAAENVLSTHYKELIANPSTVINSVRVLQQHWQVWKARKTRDDAKDKLDVLHDMVQSTEQNIRVSDKVKVIKKGEKIREAEYETMKQSLEKTFLSSDEANFDRWALQLNIMQWILELRDLFGKFSQYPDDEQEGCNMLFTNKTVKQVAQELQDLEEDDKKKKPKDKEEKKKGKKNKEDGKKKKKDKEEGFVWTMPRSDILPGLVQALGEYNQYWNLKTESQNREQRPDLQLCKEKIRAEAQDSIRKSVDAMMRAELDRLRVVDRERPPKHQKKAKSKKKQKKRGKKDPLGGRSVEELFAELVLHNIVGRPQQVPVTLDNFLGAPNLSDADRVTCRMATPPDIKMVIREMFGLPLTSSVIHTSLQLRK</sequence>
<comment type="caution">
    <text evidence="2">The sequence shown here is derived from an EMBL/GenBank/DDBJ whole genome shotgun (WGS) entry which is preliminary data.</text>
</comment>
<dbReference type="EMBL" id="BLXT01000624">
    <property type="protein sequence ID" value="GFN78973.1"/>
    <property type="molecule type" value="Genomic_DNA"/>
</dbReference>
<reference evidence="2 3" key="1">
    <citation type="journal article" date="2021" name="Elife">
        <title>Chloroplast acquisition without the gene transfer in kleptoplastic sea slugs, Plakobranchus ocellatus.</title>
        <authorList>
            <person name="Maeda T."/>
            <person name="Takahashi S."/>
            <person name="Yoshida T."/>
            <person name="Shimamura S."/>
            <person name="Takaki Y."/>
            <person name="Nagai Y."/>
            <person name="Toyoda A."/>
            <person name="Suzuki Y."/>
            <person name="Arimoto A."/>
            <person name="Ishii H."/>
            <person name="Satoh N."/>
            <person name="Nishiyama T."/>
            <person name="Hasebe M."/>
            <person name="Maruyama T."/>
            <person name="Minagawa J."/>
            <person name="Obokata J."/>
            <person name="Shigenobu S."/>
        </authorList>
    </citation>
    <scope>NUCLEOTIDE SEQUENCE [LARGE SCALE GENOMIC DNA]</scope>
</reference>
<feature type="region of interest" description="Disordered" evidence="1">
    <location>
        <begin position="259"/>
        <end position="290"/>
    </location>
</feature>
<protein>
    <submittedName>
        <fullName evidence="2">Iq and aaa domain-containing protein 1</fullName>
    </submittedName>
</protein>
<dbReference type="InterPro" id="IPR052267">
    <property type="entry name" value="N-DRC_Component"/>
</dbReference>
<dbReference type="PANTHER" id="PTHR14690:SF0">
    <property type="entry name" value="IQ MOTIF CONTAINING WITH AAA DOMAIN 1"/>
    <property type="match status" value="1"/>
</dbReference>
<dbReference type="PANTHER" id="PTHR14690">
    <property type="entry name" value="IQ MOTIF CONTAINING WITH AAA DOMAIN 1"/>
    <property type="match status" value="1"/>
</dbReference>
<feature type="compositionally biased region" description="Basic residues" evidence="1">
    <location>
        <begin position="269"/>
        <end position="285"/>
    </location>
</feature>
<keyword evidence="3" id="KW-1185">Reference proteome</keyword>